<sequence length="476" mass="53268">MKATYFLLLLATFYCQSTQVADSDGKEFVFSFSVYGYFGYSDATTASVIVIPTQNDCNCTFTYVTYIYNTTATFTKLALAHKSNEFTFENEQVITLINYEGDFSIDTALDFRIFASCTEVVKLIGRIADPINGFGDFFVIPSIQNAAKKYILDMPPTTLGPGGHILILPLTTVENAKINIIAYHLGALYSDTTYQFNTNLGAIQRYIDMDTYDSNINFSFEIYSNVPIMLSIVSPFASTVKNAKWDGSNRFYNYISFMPISSGDKTCHKKLTTPDRRMITNDFTSSIYVSPTIYGGKCDEVDTITIYNGTETGVVEEVSNFGATNISFVDQKQVGTSTNGGFMPIFRFVSIFSGQDGSTTFGHSAHYIPSTEEWVTGITYFHTLAAKCKLEVYIKSFDTETTKIDDKDVKKNVKIVRKSMDMFNHKYDQFISEIKGYGTHKIESTGSYIAYVICESVNSIYDAAAYLTAFNKRKSS</sequence>
<evidence type="ECO:0000313" key="2">
    <source>
        <dbReference type="WBParaSite" id="RSKR_0000131100.1"/>
    </source>
</evidence>
<proteinExistence type="predicted"/>
<accession>A0AC35TJD5</accession>
<evidence type="ECO:0000313" key="1">
    <source>
        <dbReference type="Proteomes" id="UP000095286"/>
    </source>
</evidence>
<name>A0AC35TJD5_9BILA</name>
<dbReference type="WBParaSite" id="RSKR_0000131100.1">
    <property type="protein sequence ID" value="RSKR_0000131100.1"/>
    <property type="gene ID" value="RSKR_0000131100"/>
</dbReference>
<protein>
    <submittedName>
        <fullName evidence="2">CUB_2 domain-containing protein</fullName>
    </submittedName>
</protein>
<reference evidence="2" key="1">
    <citation type="submission" date="2016-11" db="UniProtKB">
        <authorList>
            <consortium name="WormBaseParasite"/>
        </authorList>
    </citation>
    <scope>IDENTIFICATION</scope>
    <source>
        <strain evidence="2">KR3021</strain>
    </source>
</reference>
<dbReference type="Proteomes" id="UP000095286">
    <property type="component" value="Unplaced"/>
</dbReference>
<organism evidence="1 2">
    <name type="scientific">Rhabditophanes sp. KR3021</name>
    <dbReference type="NCBI Taxonomy" id="114890"/>
    <lineage>
        <taxon>Eukaryota</taxon>
        <taxon>Metazoa</taxon>
        <taxon>Ecdysozoa</taxon>
        <taxon>Nematoda</taxon>
        <taxon>Chromadorea</taxon>
        <taxon>Rhabditida</taxon>
        <taxon>Tylenchina</taxon>
        <taxon>Panagrolaimomorpha</taxon>
        <taxon>Strongyloidoidea</taxon>
        <taxon>Alloionematidae</taxon>
        <taxon>Rhabditophanes</taxon>
    </lineage>
</organism>